<dbReference type="Pfam" id="PF03562">
    <property type="entry name" value="MltA"/>
    <property type="match status" value="1"/>
</dbReference>
<dbReference type="Gene3D" id="2.40.40.10">
    <property type="entry name" value="RlpA-like domain"/>
    <property type="match status" value="1"/>
</dbReference>
<dbReference type="PANTHER" id="PTHR30124:SF0">
    <property type="entry name" value="MEMBRANE-BOUND LYTIC MUREIN TRANSGLYCOSYLASE A"/>
    <property type="match status" value="1"/>
</dbReference>
<dbReference type="GO" id="GO:0009253">
    <property type="term" value="P:peptidoglycan catabolic process"/>
    <property type="evidence" value="ECO:0007669"/>
    <property type="project" value="TreeGrafter"/>
</dbReference>
<dbReference type="GO" id="GO:0008933">
    <property type="term" value="F:peptidoglycan lytic transglycosylase activity"/>
    <property type="evidence" value="ECO:0007669"/>
    <property type="project" value="TreeGrafter"/>
</dbReference>
<evidence type="ECO:0000256" key="4">
    <source>
        <dbReference type="ARBA" id="ARBA00023316"/>
    </source>
</evidence>
<evidence type="ECO:0000259" key="7">
    <source>
        <dbReference type="SMART" id="SM00925"/>
    </source>
</evidence>
<evidence type="ECO:0000256" key="3">
    <source>
        <dbReference type="ARBA" id="ARBA00023239"/>
    </source>
</evidence>
<dbReference type="SUPFAM" id="SSF50685">
    <property type="entry name" value="Barwin-like endoglucanases"/>
    <property type="match status" value="1"/>
</dbReference>
<feature type="domain" description="Lytic transglycosylase MltA" evidence="7">
    <location>
        <begin position="178"/>
        <end position="335"/>
    </location>
</feature>
<name>A0A9D7I938_9RHOO</name>
<gene>
    <name evidence="8" type="ORF">IPJ48_11960</name>
</gene>
<dbReference type="PANTHER" id="PTHR30124">
    <property type="entry name" value="MEMBRANE-BOUND LYTIC MUREIN TRANSGLYCOSYLASE A"/>
    <property type="match status" value="1"/>
</dbReference>
<evidence type="ECO:0000256" key="1">
    <source>
        <dbReference type="ARBA" id="ARBA00001420"/>
    </source>
</evidence>
<dbReference type="Gene3D" id="2.40.240.50">
    <property type="entry name" value="Barwin-like endoglucanases"/>
    <property type="match status" value="1"/>
</dbReference>
<dbReference type="InterPro" id="IPR010611">
    <property type="entry name" value="3D_dom"/>
</dbReference>
<evidence type="ECO:0000256" key="5">
    <source>
        <dbReference type="ARBA" id="ARBA00030918"/>
    </source>
</evidence>
<feature type="region of interest" description="Disordered" evidence="6">
    <location>
        <begin position="1"/>
        <end position="28"/>
    </location>
</feature>
<dbReference type="CDD" id="cd14668">
    <property type="entry name" value="mlta_B"/>
    <property type="match status" value="1"/>
</dbReference>
<evidence type="ECO:0000256" key="6">
    <source>
        <dbReference type="SAM" id="MobiDB-lite"/>
    </source>
</evidence>
<proteinExistence type="predicted"/>
<evidence type="ECO:0000313" key="9">
    <source>
        <dbReference type="Proteomes" id="UP000886602"/>
    </source>
</evidence>
<dbReference type="Proteomes" id="UP000886602">
    <property type="component" value="Unassembled WGS sequence"/>
</dbReference>
<comment type="caution">
    <text evidence="8">The sequence shown here is derived from an EMBL/GenBank/DDBJ whole genome shotgun (WGS) entry which is preliminary data.</text>
</comment>
<sequence>MKSSIAQSPRHGGSAKPAALAQPRDRPAPPRISFASSLRALRLCGGFFFAVLLAACSTVKPPPAAACPACAVCPQCPAPTSAQPPPAKPMQAARWSDLPGWADDDLTAAWPAFLHSCRALASKPQWLLWRAACEDAKGLAANDSAALRRFFESRFEPYLLTNPDATTSGMVTGYYEPLLRGSRTRNATFSQAVLGVPPDLLTIELADVFPDLKNMRLRGRLQGNKVIPYYPRAEIVARERDFSDRVLLWVDDAVELFFLQIQGSGRVRLPDGRMVRISYADQNGHPYQSVGRVLIERGELKPEQASMQGIQAWARANPDKLDELLNTNPSYVFFRELPAKANDNEGPPGALGVPLTAERSIAVDPRHVPLGAPVFLSTTQPNSTRPLRRLMLAQDTGGAIRGVVRADFFWGFGAEAGSQAGRMKQQGQMWVLLPPGAAPK</sequence>
<dbReference type="GO" id="GO:0004553">
    <property type="term" value="F:hydrolase activity, hydrolyzing O-glycosyl compounds"/>
    <property type="evidence" value="ECO:0007669"/>
    <property type="project" value="InterPro"/>
</dbReference>
<evidence type="ECO:0000256" key="2">
    <source>
        <dbReference type="ARBA" id="ARBA00012587"/>
    </source>
</evidence>
<dbReference type="SMART" id="SM00925">
    <property type="entry name" value="MltA"/>
    <property type="match status" value="1"/>
</dbReference>
<accession>A0A9D7I938</accession>
<evidence type="ECO:0000313" key="8">
    <source>
        <dbReference type="EMBL" id="MBK7423752.1"/>
    </source>
</evidence>
<reference evidence="8" key="1">
    <citation type="submission" date="2020-10" db="EMBL/GenBank/DDBJ databases">
        <title>Connecting structure to function with the recovery of over 1000 high-quality activated sludge metagenome-assembled genomes encoding full-length rRNA genes using long-read sequencing.</title>
        <authorList>
            <person name="Singleton C.M."/>
            <person name="Petriglieri F."/>
            <person name="Kristensen J.M."/>
            <person name="Kirkegaard R.H."/>
            <person name="Michaelsen T.Y."/>
            <person name="Andersen M.H."/>
            <person name="Karst S.M."/>
            <person name="Dueholm M.S."/>
            <person name="Nielsen P.H."/>
            <person name="Albertsen M."/>
        </authorList>
    </citation>
    <scope>NUCLEOTIDE SEQUENCE</scope>
    <source>
        <strain evidence="8">EsbW_18-Q3-R4-48_MAXAC.044</strain>
    </source>
</reference>
<dbReference type="PIRSF" id="PIRSF019422">
    <property type="entry name" value="MltA"/>
    <property type="match status" value="1"/>
</dbReference>
<dbReference type="AlphaFoldDB" id="A0A9D7I938"/>
<dbReference type="InterPro" id="IPR036908">
    <property type="entry name" value="RlpA-like_sf"/>
</dbReference>
<dbReference type="InterPro" id="IPR005300">
    <property type="entry name" value="MltA_B"/>
</dbReference>
<comment type="catalytic activity">
    <reaction evidence="1">
        <text>Exolytic cleavage of the (1-&gt;4)-beta-glycosidic linkage between N-acetylmuramic acid (MurNAc) and N-acetylglucosamine (GlcNAc) residues in peptidoglycan, from either the reducing or the non-reducing ends of the peptidoglycan chains, with concomitant formation of a 1,6-anhydrobond in the MurNAc residue.</text>
        <dbReference type="EC" id="4.2.2.n1"/>
    </reaction>
</comment>
<keyword evidence="4" id="KW-0961">Cell wall biogenesis/degradation</keyword>
<dbReference type="GO" id="GO:0019867">
    <property type="term" value="C:outer membrane"/>
    <property type="evidence" value="ECO:0007669"/>
    <property type="project" value="InterPro"/>
</dbReference>
<dbReference type="GO" id="GO:0071555">
    <property type="term" value="P:cell wall organization"/>
    <property type="evidence" value="ECO:0007669"/>
    <property type="project" value="UniProtKB-KW"/>
</dbReference>
<organism evidence="8 9">
    <name type="scientific">Candidatus Propionivibrio dominans</name>
    <dbReference type="NCBI Taxonomy" id="2954373"/>
    <lineage>
        <taxon>Bacteria</taxon>
        <taxon>Pseudomonadati</taxon>
        <taxon>Pseudomonadota</taxon>
        <taxon>Betaproteobacteria</taxon>
        <taxon>Rhodocyclales</taxon>
        <taxon>Rhodocyclaceae</taxon>
        <taxon>Propionivibrio</taxon>
    </lineage>
</organism>
<protein>
    <recommendedName>
        <fullName evidence="2">peptidoglycan lytic exotransglycosylase</fullName>
        <ecNumber evidence="2">4.2.2.n1</ecNumber>
    </recommendedName>
    <alternativeName>
        <fullName evidence="5">Murein hydrolase A</fullName>
    </alternativeName>
</protein>
<dbReference type="CDD" id="cd14485">
    <property type="entry name" value="mltA_like_LT_A"/>
    <property type="match status" value="1"/>
</dbReference>
<keyword evidence="3" id="KW-0456">Lyase</keyword>
<dbReference type="EMBL" id="JADJNC010000018">
    <property type="protein sequence ID" value="MBK7423752.1"/>
    <property type="molecule type" value="Genomic_DNA"/>
</dbReference>
<dbReference type="Pfam" id="PF06725">
    <property type="entry name" value="3D"/>
    <property type="match status" value="1"/>
</dbReference>
<dbReference type="EC" id="4.2.2.n1" evidence="2"/>
<dbReference type="InterPro" id="IPR026044">
    <property type="entry name" value="MltA"/>
</dbReference>
<dbReference type="GO" id="GO:0009254">
    <property type="term" value="P:peptidoglycan turnover"/>
    <property type="evidence" value="ECO:0007669"/>
    <property type="project" value="InterPro"/>
</dbReference>